<dbReference type="EMBL" id="AYYY01000061">
    <property type="protein sequence ID" value="KRM60893.1"/>
    <property type="molecule type" value="Genomic_DNA"/>
</dbReference>
<evidence type="ECO:0000313" key="6">
    <source>
        <dbReference type="EMBL" id="KRM60893.1"/>
    </source>
</evidence>
<dbReference type="InterPro" id="IPR036271">
    <property type="entry name" value="Tet_transcr_reg_TetR-rel_C_sf"/>
</dbReference>
<dbReference type="SUPFAM" id="SSF46689">
    <property type="entry name" value="Homeodomain-like"/>
    <property type="match status" value="1"/>
</dbReference>
<dbReference type="InterPro" id="IPR009057">
    <property type="entry name" value="Homeodomain-like_sf"/>
</dbReference>
<evidence type="ECO:0000256" key="3">
    <source>
        <dbReference type="ARBA" id="ARBA00023163"/>
    </source>
</evidence>
<dbReference type="Pfam" id="PF00440">
    <property type="entry name" value="TetR_N"/>
    <property type="match status" value="1"/>
</dbReference>
<comment type="caution">
    <text evidence="6">The sequence shown here is derived from an EMBL/GenBank/DDBJ whole genome shotgun (WGS) entry which is preliminary data.</text>
</comment>
<feature type="DNA-binding region" description="H-T-H motif" evidence="4">
    <location>
        <begin position="33"/>
        <end position="52"/>
    </location>
</feature>
<dbReference type="PANTHER" id="PTHR30055">
    <property type="entry name" value="HTH-TYPE TRANSCRIPTIONAL REGULATOR RUTR"/>
    <property type="match status" value="1"/>
</dbReference>
<gene>
    <name evidence="6" type="ORF">FC26_GL000382</name>
</gene>
<dbReference type="Gene3D" id="1.10.10.60">
    <property type="entry name" value="Homeodomain-like"/>
    <property type="match status" value="1"/>
</dbReference>
<dbReference type="AlphaFoldDB" id="A0A0R2A1U7"/>
<keyword evidence="2 4" id="KW-0238">DNA-binding</keyword>
<dbReference type="GO" id="GO:0003700">
    <property type="term" value="F:DNA-binding transcription factor activity"/>
    <property type="evidence" value="ECO:0007669"/>
    <property type="project" value="TreeGrafter"/>
</dbReference>
<dbReference type="STRING" id="1423813.FC26_GL000382"/>
<keyword evidence="7" id="KW-1185">Reference proteome</keyword>
<dbReference type="GO" id="GO:0000976">
    <property type="term" value="F:transcription cis-regulatory region binding"/>
    <property type="evidence" value="ECO:0007669"/>
    <property type="project" value="TreeGrafter"/>
</dbReference>
<dbReference type="PATRIC" id="fig|1423813.3.peg.390"/>
<dbReference type="SUPFAM" id="SSF48498">
    <property type="entry name" value="Tetracyclin repressor-like, C-terminal domain"/>
    <property type="match status" value="1"/>
</dbReference>
<dbReference type="InterPro" id="IPR001647">
    <property type="entry name" value="HTH_TetR"/>
</dbReference>
<evidence type="ECO:0000256" key="1">
    <source>
        <dbReference type="ARBA" id="ARBA00023015"/>
    </source>
</evidence>
<dbReference type="RefSeq" id="WP_057780215.1">
    <property type="nucleotide sequence ID" value="NZ_AYYY01000061.1"/>
</dbReference>
<dbReference type="PROSITE" id="PS50977">
    <property type="entry name" value="HTH_TETR_2"/>
    <property type="match status" value="1"/>
</dbReference>
<dbReference type="Proteomes" id="UP000051733">
    <property type="component" value="Unassembled WGS sequence"/>
</dbReference>
<proteinExistence type="predicted"/>
<dbReference type="PRINTS" id="PR00455">
    <property type="entry name" value="HTHTETR"/>
</dbReference>
<dbReference type="OrthoDB" id="9780939at2"/>
<dbReference type="InterPro" id="IPR050109">
    <property type="entry name" value="HTH-type_TetR-like_transc_reg"/>
</dbReference>
<reference evidence="6 7" key="1">
    <citation type="journal article" date="2015" name="Genome Announc.">
        <title>Expanding the biotechnology potential of lactobacilli through comparative genomics of 213 strains and associated genera.</title>
        <authorList>
            <person name="Sun Z."/>
            <person name="Harris H.M."/>
            <person name="McCann A."/>
            <person name="Guo C."/>
            <person name="Argimon S."/>
            <person name="Zhang W."/>
            <person name="Yang X."/>
            <person name="Jeffery I.B."/>
            <person name="Cooney J.C."/>
            <person name="Kagawa T.F."/>
            <person name="Liu W."/>
            <person name="Song Y."/>
            <person name="Salvetti E."/>
            <person name="Wrobel A."/>
            <person name="Rasinkangas P."/>
            <person name="Parkhill J."/>
            <person name="Rea M.C."/>
            <person name="O'Sullivan O."/>
            <person name="Ritari J."/>
            <person name="Douillard F.P."/>
            <person name="Paul Ross R."/>
            <person name="Yang R."/>
            <person name="Briner A.E."/>
            <person name="Felis G.E."/>
            <person name="de Vos W.M."/>
            <person name="Barrangou R."/>
            <person name="Klaenhammer T.R."/>
            <person name="Caufield P.W."/>
            <person name="Cui Y."/>
            <person name="Zhang H."/>
            <person name="O'Toole P.W."/>
        </authorList>
    </citation>
    <scope>NUCLEOTIDE SEQUENCE [LARGE SCALE GENOMIC DNA]</scope>
    <source>
        <strain evidence="6 7">DSM 20634</strain>
    </source>
</reference>
<dbReference type="Gene3D" id="1.10.357.10">
    <property type="entry name" value="Tetracycline Repressor, domain 2"/>
    <property type="match status" value="1"/>
</dbReference>
<accession>A0A0R2A1U7</accession>
<keyword evidence="1" id="KW-0805">Transcription regulation</keyword>
<sequence>MVKRSGPKDPEKERRILDAAIANFAKDGYQNAKTDQIAEQADVSKGLVFHYFGSKAKLYVTAVQASYDRLIEMADLSVWQDAPDLKSMILRATKYKIQMQIDHPAEFGLSMAPYADLGHLPPTVQEQVRHIWNSEMTAMVPSMIDPVIDRLNLRPGVKPATVQKLMTAMTMLIGEDAKALIQNNPDITISEMGTVIHEVEDYIDILEHGFLADA</sequence>
<keyword evidence="3" id="KW-0804">Transcription</keyword>
<evidence type="ECO:0000313" key="7">
    <source>
        <dbReference type="Proteomes" id="UP000051733"/>
    </source>
</evidence>
<protein>
    <submittedName>
        <fullName evidence="6">Putative transcription regulator (Putative)</fullName>
    </submittedName>
</protein>
<evidence type="ECO:0000256" key="2">
    <source>
        <dbReference type="ARBA" id="ARBA00023125"/>
    </source>
</evidence>
<name>A0A0R2A1U7_9LACO</name>
<evidence type="ECO:0000256" key="4">
    <source>
        <dbReference type="PROSITE-ProRule" id="PRU00335"/>
    </source>
</evidence>
<organism evidence="6 7">
    <name type="scientific">Paucilactobacillus vaccinostercus DSM 20634</name>
    <dbReference type="NCBI Taxonomy" id="1423813"/>
    <lineage>
        <taxon>Bacteria</taxon>
        <taxon>Bacillati</taxon>
        <taxon>Bacillota</taxon>
        <taxon>Bacilli</taxon>
        <taxon>Lactobacillales</taxon>
        <taxon>Lactobacillaceae</taxon>
        <taxon>Paucilactobacillus</taxon>
    </lineage>
</organism>
<evidence type="ECO:0000259" key="5">
    <source>
        <dbReference type="PROSITE" id="PS50977"/>
    </source>
</evidence>
<dbReference type="PANTHER" id="PTHR30055:SF234">
    <property type="entry name" value="HTH-TYPE TRANSCRIPTIONAL REGULATOR BETI"/>
    <property type="match status" value="1"/>
</dbReference>
<feature type="domain" description="HTH tetR-type" evidence="5">
    <location>
        <begin position="10"/>
        <end position="70"/>
    </location>
</feature>